<protein>
    <submittedName>
        <fullName evidence="1">Biofilm formation regulatory protein BssR</fullName>
    </submittedName>
</protein>
<evidence type="ECO:0000313" key="2">
    <source>
        <dbReference type="Proteomes" id="UP000310719"/>
    </source>
</evidence>
<proteinExistence type="predicted"/>
<organism evidence="1 2">
    <name type="scientific">Leclercia adecarboxylata</name>
    <dbReference type="NCBI Taxonomy" id="83655"/>
    <lineage>
        <taxon>Bacteria</taxon>
        <taxon>Pseudomonadati</taxon>
        <taxon>Pseudomonadota</taxon>
        <taxon>Gammaproteobacteria</taxon>
        <taxon>Enterobacterales</taxon>
        <taxon>Enterobacteriaceae</taxon>
        <taxon>Leclercia</taxon>
    </lineage>
</organism>
<dbReference type="EMBL" id="LR590464">
    <property type="protein sequence ID" value="VTP65748.1"/>
    <property type="molecule type" value="Genomic_DNA"/>
</dbReference>
<dbReference type="Proteomes" id="UP000310719">
    <property type="component" value="Chromosome"/>
</dbReference>
<evidence type="ECO:0000313" key="1">
    <source>
        <dbReference type="EMBL" id="VTP65748.1"/>
    </source>
</evidence>
<accession>A0A4U9HN53</accession>
<sequence length="67" mass="7120">MMTGNHDCPTFIAVNAEKLENCLNDLTLLHPVSEITDTADSELIPGGGNSPFWLSFCKSINAPALSG</sequence>
<dbReference type="Pfam" id="PF10799">
    <property type="entry name" value="YliH"/>
    <property type="match status" value="1"/>
</dbReference>
<reference evidence="1 2" key="1">
    <citation type="submission" date="2019-05" db="EMBL/GenBank/DDBJ databases">
        <authorList>
            <consortium name="Pathogen Informatics"/>
        </authorList>
    </citation>
    <scope>NUCLEOTIDE SEQUENCE [LARGE SCALE GENOMIC DNA]</scope>
    <source>
        <strain evidence="1 2">NCTC13032</strain>
    </source>
</reference>
<dbReference type="AlphaFoldDB" id="A0A4U9HN53"/>
<gene>
    <name evidence="1" type="ORF">NCTC13032_02182</name>
</gene>
<name>A0A4U9HN53_9ENTR</name>
<dbReference type="InterPro" id="IPR020359">
    <property type="entry name" value="Biofilm_regulator_BssR"/>
</dbReference>